<feature type="region of interest" description="Disordered" evidence="1">
    <location>
        <begin position="312"/>
        <end position="342"/>
    </location>
</feature>
<proteinExistence type="predicted"/>
<evidence type="ECO:0000256" key="1">
    <source>
        <dbReference type="SAM" id="MobiDB-lite"/>
    </source>
</evidence>
<dbReference type="InterPro" id="IPR001173">
    <property type="entry name" value="Glyco_trans_2-like"/>
</dbReference>
<feature type="domain" description="Glycosyltransferase 2-like" evidence="3">
    <location>
        <begin position="6"/>
        <end position="145"/>
    </location>
</feature>
<dbReference type="Gene3D" id="3.90.550.10">
    <property type="entry name" value="Spore Coat Polysaccharide Biosynthesis Protein SpsA, Chain A"/>
    <property type="match status" value="1"/>
</dbReference>
<dbReference type="PANTHER" id="PTHR48090:SF8">
    <property type="entry name" value="GLYCOSYLTRANSFERASE CSBB-RELATED"/>
    <property type="match status" value="1"/>
</dbReference>
<evidence type="ECO:0000256" key="2">
    <source>
        <dbReference type="SAM" id="Phobius"/>
    </source>
</evidence>
<dbReference type="OrthoDB" id="9807778at2"/>
<reference evidence="5" key="1">
    <citation type="submission" date="2007-11" db="EMBL/GenBank/DDBJ databases">
        <title>Complete genome sequence of Clostridium phytofermentans ISDg.</title>
        <authorList>
            <person name="Leschine S.B."/>
            <person name="Warnick T.A."/>
            <person name="Blanchard J.L."/>
            <person name="Schnell D.J."/>
            <person name="Petit E.L."/>
            <person name="LaTouf W.G."/>
            <person name="Copeland A."/>
            <person name="Lucas S."/>
            <person name="Lapidus A."/>
            <person name="Barry K."/>
            <person name="Glavina del Rio T."/>
            <person name="Dalin E."/>
            <person name="Tice H."/>
            <person name="Pitluck S."/>
            <person name="Kiss H."/>
            <person name="Brettin T."/>
            <person name="Bruce D."/>
            <person name="Detter J.C."/>
            <person name="Han C."/>
            <person name="Kuske C."/>
            <person name="Schmutz J."/>
            <person name="Larimer F."/>
            <person name="Land M."/>
            <person name="Hauser L."/>
            <person name="Kyrpides N."/>
            <person name="Kim E.A."/>
            <person name="Richardson P."/>
        </authorList>
    </citation>
    <scope>NUCLEOTIDE SEQUENCE [LARGE SCALE GENOMIC DNA]</scope>
    <source>
        <strain evidence="5">ATCC 700394 / DSM 18823 / ISDg</strain>
    </source>
</reference>
<keyword evidence="2" id="KW-1133">Transmembrane helix</keyword>
<keyword evidence="4" id="KW-0808">Transferase</keyword>
<organism evidence="4 5">
    <name type="scientific">Lachnoclostridium phytofermentans (strain ATCC 700394 / DSM 18823 / ISDg)</name>
    <name type="common">Clostridium phytofermentans</name>
    <dbReference type="NCBI Taxonomy" id="357809"/>
    <lineage>
        <taxon>Bacteria</taxon>
        <taxon>Bacillati</taxon>
        <taxon>Bacillota</taxon>
        <taxon>Clostridia</taxon>
        <taxon>Lachnospirales</taxon>
        <taxon>Lachnospiraceae</taxon>
    </lineage>
</organism>
<feature type="compositionally biased region" description="Basic and acidic residues" evidence="1">
    <location>
        <begin position="316"/>
        <end position="327"/>
    </location>
</feature>
<evidence type="ECO:0000259" key="3">
    <source>
        <dbReference type="Pfam" id="PF00535"/>
    </source>
</evidence>
<accession>A9KS55</accession>
<keyword evidence="5" id="KW-1185">Reference proteome</keyword>
<feature type="transmembrane region" description="Helical" evidence="2">
    <location>
        <begin position="265"/>
        <end position="286"/>
    </location>
</feature>
<dbReference type="RefSeq" id="WP_012198329.1">
    <property type="nucleotide sequence ID" value="NC_010001.1"/>
</dbReference>
<dbReference type="CAZy" id="GT2">
    <property type="family name" value="Glycosyltransferase Family 2"/>
</dbReference>
<dbReference type="SUPFAM" id="SSF53448">
    <property type="entry name" value="Nucleotide-diphospho-sugar transferases"/>
    <property type="match status" value="1"/>
</dbReference>
<dbReference type="Proteomes" id="UP000000370">
    <property type="component" value="Chromosome"/>
</dbReference>
<evidence type="ECO:0000313" key="5">
    <source>
        <dbReference type="Proteomes" id="UP000000370"/>
    </source>
</evidence>
<dbReference type="KEGG" id="cpy:Cphy_0299"/>
<gene>
    <name evidence="4" type="ordered locus">Cphy_0299</name>
</gene>
<dbReference type="GO" id="GO:0016740">
    <property type="term" value="F:transferase activity"/>
    <property type="evidence" value="ECO:0007669"/>
    <property type="project" value="UniProtKB-KW"/>
</dbReference>
<dbReference type="GO" id="GO:0005886">
    <property type="term" value="C:plasma membrane"/>
    <property type="evidence" value="ECO:0007669"/>
    <property type="project" value="TreeGrafter"/>
</dbReference>
<feature type="transmembrane region" description="Helical" evidence="2">
    <location>
        <begin position="222"/>
        <end position="253"/>
    </location>
</feature>
<keyword evidence="2" id="KW-0472">Membrane</keyword>
<dbReference type="EMBL" id="CP000885">
    <property type="protein sequence ID" value="ABX40686.1"/>
    <property type="molecule type" value="Genomic_DNA"/>
</dbReference>
<dbReference type="AlphaFoldDB" id="A9KS55"/>
<protein>
    <submittedName>
        <fullName evidence="4">Glycosyl transferase family 2</fullName>
    </submittedName>
</protein>
<dbReference type="InterPro" id="IPR029044">
    <property type="entry name" value="Nucleotide-diphossugar_trans"/>
</dbReference>
<dbReference type="Pfam" id="PF00535">
    <property type="entry name" value="Glycos_transf_2"/>
    <property type="match status" value="1"/>
</dbReference>
<keyword evidence="2" id="KW-0812">Transmembrane</keyword>
<dbReference type="eggNOG" id="COG0463">
    <property type="taxonomic scope" value="Bacteria"/>
</dbReference>
<name>A9KS55_LACP7</name>
<dbReference type="CDD" id="cd04187">
    <property type="entry name" value="DPM1_like_bac"/>
    <property type="match status" value="1"/>
</dbReference>
<sequence length="342" mass="38914">MKRLTAVVPCFNEEEVLPMFYEEIMNVAECLKNEVEFEVLFVNDGSTDGTLQEIRKLRERDKRVKLVSFSRNFGKEAAMYAGLEHSTGDFVAILDADLQHPPKMLIEMYHGIVLEGYDSVAAKRVTRDGEPKIRSFFSKKFYNILCKLSKIEIVEGSVDYRLMTRQMVKAVLSMSERNRFTKGIFGWVGFHTKWIAYENVERAAGQTKWSFWKLFKYSLEGIIGFSTAPLAISSILGLAFCGFSVLAIIYIVIKTIIWGDPTSGWPSLACIILMVGGIQLFCMGILGQYMGKTYIEVKNRPIYLASLVETEEEQDDRMSEANQKQDEMLPETISKATNKEIT</sequence>
<dbReference type="InterPro" id="IPR050256">
    <property type="entry name" value="Glycosyltransferase_2"/>
</dbReference>
<dbReference type="PANTHER" id="PTHR48090">
    <property type="entry name" value="UNDECAPRENYL-PHOSPHATE 4-DEOXY-4-FORMAMIDO-L-ARABINOSE TRANSFERASE-RELATED"/>
    <property type="match status" value="1"/>
</dbReference>
<dbReference type="STRING" id="357809.Cphy_0299"/>
<dbReference type="HOGENOM" id="CLU_033536_0_1_9"/>
<evidence type="ECO:0000313" key="4">
    <source>
        <dbReference type="EMBL" id="ABX40686.1"/>
    </source>
</evidence>